<gene>
    <name evidence="1" type="ORF">JF290_03620</name>
</gene>
<dbReference type="RefSeq" id="WP_199023382.1">
    <property type="nucleotide sequence ID" value="NZ_JAELVR010000002.1"/>
</dbReference>
<dbReference type="Gene3D" id="3.40.50.300">
    <property type="entry name" value="P-loop containing nucleotide triphosphate hydrolases"/>
    <property type="match status" value="1"/>
</dbReference>
<keyword evidence="2" id="KW-1185">Reference proteome</keyword>
<dbReference type="AlphaFoldDB" id="A0A8J7IML5"/>
<evidence type="ECO:0000313" key="2">
    <source>
        <dbReference type="Proteomes" id="UP000619079"/>
    </source>
</evidence>
<evidence type="ECO:0000313" key="1">
    <source>
        <dbReference type="EMBL" id="MBJ6370606.1"/>
    </source>
</evidence>
<name>A0A8J7IML5_9RHOB</name>
<dbReference type="SUPFAM" id="SSF52540">
    <property type="entry name" value="P-loop containing nucleoside triphosphate hydrolases"/>
    <property type="match status" value="1"/>
</dbReference>
<dbReference type="GO" id="GO:0016301">
    <property type="term" value="F:kinase activity"/>
    <property type="evidence" value="ECO:0007669"/>
    <property type="project" value="UniProtKB-KW"/>
</dbReference>
<sequence length="198" mass="23112">MLVFFKERLVFLAVPKTGSTAYHTALAKRADLVITNPPELKHAPLFRYDRFVRPMFQKVCGVDLETLAVVREPIRWLGSWYRYRRRPFTIGKPTSTHDISFDEFVSSYIRGTQPDYAQVGSQARFLTPRPGGLPVTHLFRYDQIDRLDAFLSHRLEMQVETRRENESPSLNLELSPETEQRLRQKCTDEFALYDSIGR</sequence>
<comment type="caution">
    <text evidence="1">The sequence shown here is derived from an EMBL/GenBank/DDBJ whole genome shotgun (WGS) entry which is preliminary data.</text>
</comment>
<keyword evidence="1" id="KW-0418">Kinase</keyword>
<accession>A0A8J7IML5</accession>
<protein>
    <submittedName>
        <fullName evidence="1">Gamma-glutamyl kinase</fullName>
    </submittedName>
</protein>
<proteinExistence type="predicted"/>
<reference evidence="1" key="1">
    <citation type="submission" date="2020-12" db="EMBL/GenBank/DDBJ databases">
        <title>Sedimentitalea sp. nov., isolated from sand in Incheon.</title>
        <authorList>
            <person name="Kim W."/>
        </authorList>
    </citation>
    <scope>NUCLEOTIDE SEQUENCE</scope>
    <source>
        <strain evidence="1">CAU 1593</strain>
    </source>
</reference>
<dbReference type="Proteomes" id="UP000619079">
    <property type="component" value="Unassembled WGS sequence"/>
</dbReference>
<organism evidence="1 2">
    <name type="scientific">Sedimentitalea arenosa</name>
    <dbReference type="NCBI Taxonomy" id="2798803"/>
    <lineage>
        <taxon>Bacteria</taxon>
        <taxon>Pseudomonadati</taxon>
        <taxon>Pseudomonadota</taxon>
        <taxon>Alphaproteobacteria</taxon>
        <taxon>Rhodobacterales</taxon>
        <taxon>Paracoccaceae</taxon>
        <taxon>Sedimentitalea</taxon>
    </lineage>
</organism>
<dbReference type="EMBL" id="JAELVR010000002">
    <property type="protein sequence ID" value="MBJ6370606.1"/>
    <property type="molecule type" value="Genomic_DNA"/>
</dbReference>
<dbReference type="InterPro" id="IPR027417">
    <property type="entry name" value="P-loop_NTPase"/>
</dbReference>
<keyword evidence="1" id="KW-0808">Transferase</keyword>